<organism evidence="2 3">
    <name type="scientific">Streptomyces mesophilus</name>
    <dbReference type="NCBI Taxonomy" id="1775132"/>
    <lineage>
        <taxon>Bacteria</taxon>
        <taxon>Bacillati</taxon>
        <taxon>Actinomycetota</taxon>
        <taxon>Actinomycetes</taxon>
        <taxon>Kitasatosporales</taxon>
        <taxon>Streptomycetaceae</taxon>
        <taxon>Streptomyces</taxon>
    </lineage>
</organism>
<protein>
    <submittedName>
        <fullName evidence="2">Uncharacterized protein</fullName>
    </submittedName>
</protein>
<reference evidence="2 3" key="1">
    <citation type="submission" date="2020-02" db="EMBL/GenBank/DDBJ databases">
        <title>Whole-genome analyses of novel actinobacteria.</title>
        <authorList>
            <person name="Sahin N."/>
            <person name="Tokatli A."/>
        </authorList>
    </citation>
    <scope>NUCLEOTIDE SEQUENCE [LARGE SCALE GENOMIC DNA]</scope>
    <source>
        <strain evidence="2 3">YC504</strain>
    </source>
</reference>
<evidence type="ECO:0000313" key="2">
    <source>
        <dbReference type="EMBL" id="NGO80287.1"/>
    </source>
</evidence>
<feature type="compositionally biased region" description="Basic and acidic residues" evidence="1">
    <location>
        <begin position="312"/>
        <end position="322"/>
    </location>
</feature>
<dbReference type="EMBL" id="JAAKZW010000206">
    <property type="protein sequence ID" value="NGO80287.1"/>
    <property type="molecule type" value="Genomic_DNA"/>
</dbReference>
<feature type="region of interest" description="Disordered" evidence="1">
    <location>
        <begin position="110"/>
        <end position="136"/>
    </location>
</feature>
<dbReference type="RefSeq" id="WP_165335715.1">
    <property type="nucleotide sequence ID" value="NZ_JAAKZW010000206.1"/>
</dbReference>
<comment type="caution">
    <text evidence="2">The sequence shown here is derived from an EMBL/GenBank/DDBJ whole genome shotgun (WGS) entry which is preliminary data.</text>
</comment>
<feature type="region of interest" description="Disordered" evidence="1">
    <location>
        <begin position="247"/>
        <end position="266"/>
    </location>
</feature>
<keyword evidence="3" id="KW-1185">Reference proteome</keyword>
<accession>A0A6G4XTZ9</accession>
<name>A0A6G4XTZ9_9ACTN</name>
<gene>
    <name evidence="2" type="ORF">G6045_32190</name>
</gene>
<feature type="region of interest" description="Disordered" evidence="1">
    <location>
        <begin position="273"/>
        <end position="351"/>
    </location>
</feature>
<sequence length="351" mass="37346">MSVQKWRALLVWEDKSGRWSSERTLTSQEWAVWHVLCEIWALQWLLPESEVVEESEDEQAEEQMLAAGALLLAQPNEPWTGPQLALTPYQQHLLVQLRLLAELVTPEPPASAVKTTAQHAAPDSRTTPQPGVSTPPASNLDCAGLAAPPSLFDALLTLAAGVVQVLIGFHVVGALAAMAHGAFKVAAPDSPLTEIAGVVRKALTPHLTVIQESIKMMAPLPDNERSGLRDTFCLATHQITGGDVGALKHQLFPPRDTGPSANPSVQKSCIDAELSPRSSGQHAGPRTSAEAGTDSDPVPVPVHEVSPRGRRVVHEQRSEPRPLTDPQASTPQAAPDSGASLPSGPGTVQSR</sequence>
<evidence type="ECO:0000256" key="1">
    <source>
        <dbReference type="SAM" id="MobiDB-lite"/>
    </source>
</evidence>
<dbReference type="Proteomes" id="UP000481109">
    <property type="component" value="Unassembled WGS sequence"/>
</dbReference>
<evidence type="ECO:0000313" key="3">
    <source>
        <dbReference type="Proteomes" id="UP000481109"/>
    </source>
</evidence>
<feature type="compositionally biased region" description="Polar residues" evidence="1">
    <location>
        <begin position="113"/>
        <end position="136"/>
    </location>
</feature>
<proteinExistence type="predicted"/>
<dbReference type="AlphaFoldDB" id="A0A6G4XTZ9"/>